<sequence>MVSPMCKFVERIVELLIEPNQANPYYPEYDGRRMFMGPVTFINEFRTTKEAAIKILRGQQVDKNQPMIPGSFDSSLFPNSIVHGQDMKFELMHQKSVYDAIAAQCILERFIQMYREQPENNDEHEEEPLEQPDNKYL</sequence>
<dbReference type="Gene3D" id="3.30.420.140">
    <property type="entry name" value="YqgF/RNase H-like domain"/>
    <property type="match status" value="1"/>
</dbReference>
<organism evidence="2">
    <name type="scientific">Euplotes harpa</name>
    <dbReference type="NCBI Taxonomy" id="151035"/>
    <lineage>
        <taxon>Eukaryota</taxon>
        <taxon>Sar</taxon>
        <taxon>Alveolata</taxon>
        <taxon>Ciliophora</taxon>
        <taxon>Intramacronucleata</taxon>
        <taxon>Spirotrichea</taxon>
        <taxon>Hypotrichia</taxon>
        <taxon>Euplotida</taxon>
        <taxon>Euplotidae</taxon>
        <taxon>Euplotes</taxon>
    </lineage>
</organism>
<dbReference type="GO" id="GO:0006139">
    <property type="term" value="P:nucleobase-containing compound metabolic process"/>
    <property type="evidence" value="ECO:0007669"/>
    <property type="project" value="InterPro"/>
</dbReference>
<protein>
    <submittedName>
        <fullName evidence="2">Uncharacterized protein</fullName>
    </submittedName>
</protein>
<feature type="region of interest" description="Disordered" evidence="1">
    <location>
        <begin position="118"/>
        <end position="137"/>
    </location>
</feature>
<dbReference type="AlphaFoldDB" id="A0A7S3N933"/>
<evidence type="ECO:0000256" key="1">
    <source>
        <dbReference type="SAM" id="MobiDB-lite"/>
    </source>
</evidence>
<accession>A0A7S3N933</accession>
<feature type="compositionally biased region" description="Acidic residues" evidence="1">
    <location>
        <begin position="119"/>
        <end position="130"/>
    </location>
</feature>
<evidence type="ECO:0000313" key="2">
    <source>
        <dbReference type="EMBL" id="CAE0352974.1"/>
    </source>
</evidence>
<name>A0A7S3N933_9SPIT</name>
<dbReference type="EMBL" id="HBII01028353">
    <property type="protein sequence ID" value="CAE0352974.1"/>
    <property type="molecule type" value="Transcribed_RNA"/>
</dbReference>
<proteinExistence type="predicted"/>
<gene>
    <name evidence="2" type="ORF">EHAR0213_LOCUS11890</name>
</gene>
<reference evidence="2" key="1">
    <citation type="submission" date="2021-01" db="EMBL/GenBank/DDBJ databases">
        <authorList>
            <person name="Corre E."/>
            <person name="Pelletier E."/>
            <person name="Niang G."/>
            <person name="Scheremetjew M."/>
            <person name="Finn R."/>
            <person name="Kale V."/>
            <person name="Holt S."/>
            <person name="Cochrane G."/>
            <person name="Meng A."/>
            <person name="Brown T."/>
            <person name="Cohen L."/>
        </authorList>
    </citation>
    <scope>NUCLEOTIDE SEQUENCE</scope>
    <source>
        <strain evidence="2">FSP1.4</strain>
    </source>
</reference>
<dbReference type="InterPro" id="IPR037027">
    <property type="entry name" value="YqgF/RNaseH-like_dom_sf"/>
</dbReference>